<dbReference type="OrthoDB" id="6365500at2759"/>
<dbReference type="PROSITE" id="PS50011">
    <property type="entry name" value="PROTEIN_KINASE_DOM"/>
    <property type="match status" value="1"/>
</dbReference>
<feature type="compositionally biased region" description="Basic residues" evidence="1">
    <location>
        <begin position="193"/>
        <end position="206"/>
    </location>
</feature>
<keyword evidence="4" id="KW-1185">Reference proteome</keyword>
<name>A0A423SK73_PENVA</name>
<dbReference type="Proteomes" id="UP000283509">
    <property type="component" value="Unassembled WGS sequence"/>
</dbReference>
<feature type="region of interest" description="Disordered" evidence="1">
    <location>
        <begin position="189"/>
        <end position="223"/>
    </location>
</feature>
<reference evidence="3 4" key="1">
    <citation type="submission" date="2018-04" db="EMBL/GenBank/DDBJ databases">
        <authorList>
            <person name="Zhang X."/>
            <person name="Yuan J."/>
            <person name="Li F."/>
            <person name="Xiang J."/>
        </authorList>
    </citation>
    <scope>NUCLEOTIDE SEQUENCE [LARGE SCALE GENOMIC DNA]</scope>
    <source>
        <tissue evidence="3">Muscle</tissue>
    </source>
</reference>
<evidence type="ECO:0000256" key="1">
    <source>
        <dbReference type="SAM" id="MobiDB-lite"/>
    </source>
</evidence>
<evidence type="ECO:0000313" key="4">
    <source>
        <dbReference type="Proteomes" id="UP000283509"/>
    </source>
</evidence>
<accession>A0A423SK73</accession>
<dbReference type="InterPro" id="IPR011009">
    <property type="entry name" value="Kinase-like_dom_sf"/>
</dbReference>
<protein>
    <recommendedName>
        <fullName evidence="2">Protein kinase domain-containing protein</fullName>
    </recommendedName>
</protein>
<dbReference type="GO" id="GO:0005524">
    <property type="term" value="F:ATP binding"/>
    <property type="evidence" value="ECO:0007669"/>
    <property type="project" value="InterPro"/>
</dbReference>
<sequence length="223" mass="24168">MRSHARTFVEAALLLRLDGRAGAPRLLGYGAEQPMLLLESLLGCNFLFLLQDAAAPLSLHLQVVKRVVQHLREMHAIGIVHNDVAIPNVVVHVDADYQLRDVRLVEFTVACPSGDSLALDVEPGAFPCVAPDVARGGASTPAADVYSLGALLRELSQAQEAARLATQEDPQARPDLGALEELLSHAVAWQKNKEKRRKGKKAKRHRGQEGAAASREDSGRQAR</sequence>
<dbReference type="InterPro" id="IPR000719">
    <property type="entry name" value="Prot_kinase_dom"/>
</dbReference>
<dbReference type="EMBL" id="QCYY01003233">
    <property type="protein sequence ID" value="ROT64563.1"/>
    <property type="molecule type" value="Genomic_DNA"/>
</dbReference>
<evidence type="ECO:0000313" key="3">
    <source>
        <dbReference type="EMBL" id="ROT64563.1"/>
    </source>
</evidence>
<dbReference type="Pfam" id="PF00069">
    <property type="entry name" value="Pkinase"/>
    <property type="match status" value="1"/>
</dbReference>
<evidence type="ECO:0000259" key="2">
    <source>
        <dbReference type="PROSITE" id="PS50011"/>
    </source>
</evidence>
<dbReference type="AlphaFoldDB" id="A0A423SK73"/>
<reference evidence="3 4" key="2">
    <citation type="submission" date="2019-01" db="EMBL/GenBank/DDBJ databases">
        <title>The decoding of complex shrimp genome reveals the adaptation for benthos swimmer, frequently molting mechanism and breeding impact on genome.</title>
        <authorList>
            <person name="Sun Y."/>
            <person name="Gao Y."/>
            <person name="Yu Y."/>
        </authorList>
    </citation>
    <scope>NUCLEOTIDE SEQUENCE [LARGE SCALE GENOMIC DNA]</scope>
    <source>
        <tissue evidence="3">Muscle</tissue>
    </source>
</reference>
<dbReference type="GO" id="GO:0004672">
    <property type="term" value="F:protein kinase activity"/>
    <property type="evidence" value="ECO:0007669"/>
    <property type="project" value="InterPro"/>
</dbReference>
<proteinExistence type="predicted"/>
<feature type="domain" description="Protein kinase" evidence="2">
    <location>
        <begin position="1"/>
        <end position="223"/>
    </location>
</feature>
<feature type="compositionally biased region" description="Basic and acidic residues" evidence="1">
    <location>
        <begin position="214"/>
        <end position="223"/>
    </location>
</feature>
<organism evidence="3 4">
    <name type="scientific">Penaeus vannamei</name>
    <name type="common">Whiteleg shrimp</name>
    <name type="synonym">Litopenaeus vannamei</name>
    <dbReference type="NCBI Taxonomy" id="6689"/>
    <lineage>
        <taxon>Eukaryota</taxon>
        <taxon>Metazoa</taxon>
        <taxon>Ecdysozoa</taxon>
        <taxon>Arthropoda</taxon>
        <taxon>Crustacea</taxon>
        <taxon>Multicrustacea</taxon>
        <taxon>Malacostraca</taxon>
        <taxon>Eumalacostraca</taxon>
        <taxon>Eucarida</taxon>
        <taxon>Decapoda</taxon>
        <taxon>Dendrobranchiata</taxon>
        <taxon>Penaeoidea</taxon>
        <taxon>Penaeidae</taxon>
        <taxon>Penaeus</taxon>
    </lineage>
</organism>
<dbReference type="SUPFAM" id="SSF56112">
    <property type="entry name" value="Protein kinase-like (PK-like)"/>
    <property type="match status" value="1"/>
</dbReference>
<comment type="caution">
    <text evidence="3">The sequence shown here is derived from an EMBL/GenBank/DDBJ whole genome shotgun (WGS) entry which is preliminary data.</text>
</comment>
<gene>
    <name evidence="3" type="ORF">C7M84_017497</name>
</gene>
<dbReference type="Gene3D" id="1.10.510.10">
    <property type="entry name" value="Transferase(Phosphotransferase) domain 1"/>
    <property type="match status" value="1"/>
</dbReference>